<proteinExistence type="predicted"/>
<dbReference type="AlphaFoldDB" id="A0A239AN03"/>
<dbReference type="PIRSF" id="PIRSF006470">
    <property type="entry name" value="DctB"/>
    <property type="match status" value="1"/>
</dbReference>
<dbReference type="GO" id="GO:0030288">
    <property type="term" value="C:outer membrane-bounded periplasmic space"/>
    <property type="evidence" value="ECO:0007669"/>
    <property type="project" value="InterPro"/>
</dbReference>
<organism evidence="4 5">
    <name type="scientific">Anaerovirgula multivorans</name>
    <dbReference type="NCBI Taxonomy" id="312168"/>
    <lineage>
        <taxon>Bacteria</taxon>
        <taxon>Bacillati</taxon>
        <taxon>Bacillota</taxon>
        <taxon>Clostridia</taxon>
        <taxon>Peptostreptococcales</taxon>
        <taxon>Natronincolaceae</taxon>
        <taxon>Anaerovirgula</taxon>
    </lineage>
</organism>
<evidence type="ECO:0000256" key="2">
    <source>
        <dbReference type="SAM" id="MobiDB-lite"/>
    </source>
</evidence>
<dbReference type="PANTHER" id="PTHR33376:SF2">
    <property type="entry name" value="DICARBOXYLATE-BINDING PERIPLASMIC PROTEIN"/>
    <property type="match status" value="1"/>
</dbReference>
<feature type="region of interest" description="Disordered" evidence="2">
    <location>
        <begin position="26"/>
        <end position="46"/>
    </location>
</feature>
<dbReference type="Pfam" id="PF03480">
    <property type="entry name" value="DctP"/>
    <property type="match status" value="1"/>
</dbReference>
<dbReference type="NCBIfam" id="TIGR00787">
    <property type="entry name" value="dctP"/>
    <property type="match status" value="1"/>
</dbReference>
<evidence type="ECO:0000313" key="4">
    <source>
        <dbReference type="EMBL" id="SNR96741.1"/>
    </source>
</evidence>
<evidence type="ECO:0000256" key="1">
    <source>
        <dbReference type="ARBA" id="ARBA00022729"/>
    </source>
</evidence>
<dbReference type="CDD" id="cd13671">
    <property type="entry name" value="PBP2_TRAP_SBP_like_3"/>
    <property type="match status" value="1"/>
</dbReference>
<dbReference type="GO" id="GO:0055085">
    <property type="term" value="P:transmembrane transport"/>
    <property type="evidence" value="ECO:0007669"/>
    <property type="project" value="InterPro"/>
</dbReference>
<dbReference type="PROSITE" id="PS51257">
    <property type="entry name" value="PROKAR_LIPOPROTEIN"/>
    <property type="match status" value="1"/>
</dbReference>
<reference evidence="4 5" key="1">
    <citation type="submission" date="2017-06" db="EMBL/GenBank/DDBJ databases">
        <authorList>
            <person name="Kim H.J."/>
            <person name="Triplett B.A."/>
        </authorList>
    </citation>
    <scope>NUCLEOTIDE SEQUENCE [LARGE SCALE GENOMIC DNA]</scope>
    <source>
        <strain evidence="4 5">SCA</strain>
    </source>
</reference>
<dbReference type="NCBIfam" id="NF037995">
    <property type="entry name" value="TRAP_S1"/>
    <property type="match status" value="1"/>
</dbReference>
<feature type="chain" id="PRO_5013076833" evidence="3">
    <location>
        <begin position="32"/>
        <end position="347"/>
    </location>
</feature>
<keyword evidence="1 3" id="KW-0732">Signal</keyword>
<keyword evidence="4" id="KW-0675">Receptor</keyword>
<dbReference type="InterPro" id="IPR004682">
    <property type="entry name" value="TRAP_DctP"/>
</dbReference>
<dbReference type="RefSeq" id="WP_242975011.1">
    <property type="nucleotide sequence ID" value="NZ_FZOJ01000002.1"/>
</dbReference>
<feature type="signal peptide" evidence="3">
    <location>
        <begin position="1"/>
        <end position="31"/>
    </location>
</feature>
<dbReference type="EMBL" id="FZOJ01000002">
    <property type="protein sequence ID" value="SNR96741.1"/>
    <property type="molecule type" value="Genomic_DNA"/>
</dbReference>
<gene>
    <name evidence="4" type="ORF">SAMN05446037_1002138</name>
</gene>
<evidence type="ECO:0000256" key="3">
    <source>
        <dbReference type="SAM" id="SignalP"/>
    </source>
</evidence>
<sequence>MKMKKSMILLMCTVLVIGLLAGCSSNSPAPAETPETNAGSDDGSNGETIVLRLADTHNDGYVTVEADREFARLVEEKTEGRVKVEVYPGAVLGDEKATIEQAQFGAIDFVRTSISPLSEFNKELGILMLPYLYRDVDHMFNVLDGEIGDDFLESLEENNLLGLTWFDGGARNFYNTKKEVKSVEDLKGMKIRVQESKLMMDLVTSLGAVPTPMAFGDVYSALQTGVIDGAENNWPSYFSTSHYEVAKYYTVDEHTRAPEVILVSKMTFDKLSAEDQEAIKEAAKEASLFQRVEWAKEEAAAEEAVVAKGAVITRLESNQEFQDAVQSMYAEFGAGYEDLIERIINTK</sequence>
<dbReference type="Gene3D" id="3.40.190.170">
    <property type="entry name" value="Bacterial extracellular solute-binding protein, family 7"/>
    <property type="match status" value="1"/>
</dbReference>
<keyword evidence="5" id="KW-1185">Reference proteome</keyword>
<dbReference type="Proteomes" id="UP000198304">
    <property type="component" value="Unassembled WGS sequence"/>
</dbReference>
<dbReference type="PANTHER" id="PTHR33376">
    <property type="match status" value="1"/>
</dbReference>
<accession>A0A239AN03</accession>
<dbReference type="InterPro" id="IPR038404">
    <property type="entry name" value="TRAP_DctP_sf"/>
</dbReference>
<dbReference type="GO" id="GO:0030246">
    <property type="term" value="F:carbohydrate binding"/>
    <property type="evidence" value="ECO:0007669"/>
    <property type="project" value="TreeGrafter"/>
</dbReference>
<name>A0A239AN03_9FIRM</name>
<evidence type="ECO:0000313" key="5">
    <source>
        <dbReference type="Proteomes" id="UP000198304"/>
    </source>
</evidence>
<protein>
    <submittedName>
        <fullName evidence="4">Tripartite ATP-independent transporter solute receptor, DctP family</fullName>
    </submittedName>
</protein>
<dbReference type="InterPro" id="IPR018389">
    <property type="entry name" value="DctP_fam"/>
</dbReference>